<dbReference type="EMBL" id="MU801992">
    <property type="protein sequence ID" value="KAJ3984345.1"/>
    <property type="molecule type" value="Genomic_DNA"/>
</dbReference>
<evidence type="ECO:0000313" key="3">
    <source>
        <dbReference type="Proteomes" id="UP001163850"/>
    </source>
</evidence>
<feature type="compositionally biased region" description="Basic and acidic residues" evidence="1">
    <location>
        <begin position="58"/>
        <end position="71"/>
    </location>
</feature>
<gene>
    <name evidence="2" type="ORF">F5890DRAFT_1517653</name>
</gene>
<accession>A0AA38PZ48</accession>
<sequence length="201" mass="22040">MSRFTQYAEDASRLPEGFQRIAYDADTQRYTFKDRKGALYQSAPGESYGKLSPLSDGTRADAWRYGDEHTGNKRPQISTTSSNLSFHDILPPHAIVSAGSSESPTSSNSDSEYPSLSSLSPRAKFIEAARRSTMPKMQGVVNGLRRSVTLVKKQSGIPPTVPEKDEKVSLLRSQSVMSNMTGKTSRSSVMTLVALVDEKRA</sequence>
<reference evidence="2" key="1">
    <citation type="submission" date="2022-08" db="EMBL/GenBank/DDBJ databases">
        <authorList>
            <consortium name="DOE Joint Genome Institute"/>
            <person name="Min B."/>
            <person name="Riley R."/>
            <person name="Sierra-Patev S."/>
            <person name="Naranjo-Ortiz M."/>
            <person name="Looney B."/>
            <person name="Konkel Z."/>
            <person name="Slot J.C."/>
            <person name="Sakamoto Y."/>
            <person name="Steenwyk J.L."/>
            <person name="Rokas A."/>
            <person name="Carro J."/>
            <person name="Camarero S."/>
            <person name="Ferreira P."/>
            <person name="Molpeceres G."/>
            <person name="Ruiz-Duenas F.J."/>
            <person name="Serrano A."/>
            <person name="Henrissat B."/>
            <person name="Drula E."/>
            <person name="Hughes K.W."/>
            <person name="Mata J.L."/>
            <person name="Ishikawa N.K."/>
            <person name="Vargas-Isla R."/>
            <person name="Ushijima S."/>
            <person name="Smith C.A."/>
            <person name="Ahrendt S."/>
            <person name="Andreopoulos W."/>
            <person name="He G."/>
            <person name="Labutti K."/>
            <person name="Lipzen A."/>
            <person name="Ng V."/>
            <person name="Sandor L."/>
            <person name="Barry K."/>
            <person name="Martinez A.T."/>
            <person name="Xiao Y."/>
            <person name="Gibbons J.G."/>
            <person name="Terashima K."/>
            <person name="Hibbett D.S."/>
            <person name="Grigoriev I.V."/>
        </authorList>
    </citation>
    <scope>NUCLEOTIDE SEQUENCE</scope>
    <source>
        <strain evidence="2">TFB7829</strain>
    </source>
</reference>
<feature type="region of interest" description="Disordered" evidence="1">
    <location>
        <begin position="42"/>
        <end position="117"/>
    </location>
</feature>
<evidence type="ECO:0000313" key="2">
    <source>
        <dbReference type="EMBL" id="KAJ3984345.1"/>
    </source>
</evidence>
<comment type="caution">
    <text evidence="2">The sequence shown here is derived from an EMBL/GenBank/DDBJ whole genome shotgun (WGS) entry which is preliminary data.</text>
</comment>
<protein>
    <recommendedName>
        <fullName evidence="4">Carbohydrate-binding module family 50 protein</fullName>
    </recommendedName>
</protein>
<evidence type="ECO:0008006" key="4">
    <source>
        <dbReference type="Google" id="ProtNLM"/>
    </source>
</evidence>
<proteinExistence type="predicted"/>
<dbReference type="Proteomes" id="UP001163850">
    <property type="component" value="Unassembled WGS sequence"/>
</dbReference>
<evidence type="ECO:0000256" key="1">
    <source>
        <dbReference type="SAM" id="MobiDB-lite"/>
    </source>
</evidence>
<feature type="compositionally biased region" description="Polar residues" evidence="1">
    <location>
        <begin position="73"/>
        <end position="85"/>
    </location>
</feature>
<name>A0AA38PZ48_9AGAR</name>
<feature type="compositionally biased region" description="Low complexity" evidence="1">
    <location>
        <begin position="97"/>
        <end position="117"/>
    </location>
</feature>
<organism evidence="2 3">
    <name type="scientific">Lentinula detonsa</name>
    <dbReference type="NCBI Taxonomy" id="2804962"/>
    <lineage>
        <taxon>Eukaryota</taxon>
        <taxon>Fungi</taxon>
        <taxon>Dikarya</taxon>
        <taxon>Basidiomycota</taxon>
        <taxon>Agaricomycotina</taxon>
        <taxon>Agaricomycetes</taxon>
        <taxon>Agaricomycetidae</taxon>
        <taxon>Agaricales</taxon>
        <taxon>Marasmiineae</taxon>
        <taxon>Omphalotaceae</taxon>
        <taxon>Lentinula</taxon>
    </lineage>
</organism>
<dbReference type="AlphaFoldDB" id="A0AA38PZ48"/>